<dbReference type="PROSITE" id="PS51502">
    <property type="entry name" value="S_R_A_B_BARREL"/>
    <property type="match status" value="1"/>
</dbReference>
<dbReference type="EMBL" id="KV878582">
    <property type="protein sequence ID" value="OJJ65291.1"/>
    <property type="molecule type" value="Genomic_DNA"/>
</dbReference>
<dbReference type="Gene3D" id="3.30.70.100">
    <property type="match status" value="1"/>
</dbReference>
<dbReference type="InterPro" id="IPR011008">
    <property type="entry name" value="Dimeric_a/b-barrel"/>
</dbReference>
<proteinExistence type="predicted"/>
<evidence type="ECO:0000259" key="1">
    <source>
        <dbReference type="PROSITE" id="PS51502"/>
    </source>
</evidence>
<dbReference type="OrthoDB" id="1601230at2759"/>
<sequence>MPFLHVVLFTFKPEISPTTQREVCNEFLCLPQKCKDSSHNSYIRSIRGGVECGAGSSSDYTYVFIVEFNSMQEREYYKTADPVHLDFASRIMPMVASFRMSIFEECNFQD</sequence>
<evidence type="ECO:0000313" key="3">
    <source>
        <dbReference type="Proteomes" id="UP000184356"/>
    </source>
</evidence>
<keyword evidence="3" id="KW-1185">Reference proteome</keyword>
<dbReference type="STRING" id="1036612.A0A1L9U0V6"/>
<accession>A0A1L9U0V6</accession>
<dbReference type="Pfam" id="PF07876">
    <property type="entry name" value="Dabb"/>
    <property type="match status" value="1"/>
</dbReference>
<dbReference type="InterPro" id="IPR013097">
    <property type="entry name" value="Dabb"/>
</dbReference>
<protein>
    <recommendedName>
        <fullName evidence="1">Stress-response A/B barrel domain-containing protein</fullName>
    </recommendedName>
</protein>
<dbReference type="RefSeq" id="XP_040709097.1">
    <property type="nucleotide sequence ID" value="XM_040843690.1"/>
</dbReference>
<dbReference type="SMART" id="SM00886">
    <property type="entry name" value="Dabb"/>
    <property type="match status" value="1"/>
</dbReference>
<name>A0A1L9U0V6_9EURO</name>
<dbReference type="SUPFAM" id="SSF54909">
    <property type="entry name" value="Dimeric alpha+beta barrel"/>
    <property type="match status" value="1"/>
</dbReference>
<feature type="domain" description="Stress-response A/B barrel" evidence="1">
    <location>
        <begin position="3"/>
        <end position="103"/>
    </location>
</feature>
<reference evidence="3" key="1">
    <citation type="journal article" date="2017" name="Genome Biol.">
        <title>Comparative genomics reveals high biological diversity and specific adaptations in the industrially and medically important fungal genus Aspergillus.</title>
        <authorList>
            <person name="de Vries R.P."/>
            <person name="Riley R."/>
            <person name="Wiebenga A."/>
            <person name="Aguilar-Osorio G."/>
            <person name="Amillis S."/>
            <person name="Uchima C.A."/>
            <person name="Anderluh G."/>
            <person name="Asadollahi M."/>
            <person name="Askin M."/>
            <person name="Barry K."/>
            <person name="Battaglia E."/>
            <person name="Bayram O."/>
            <person name="Benocci T."/>
            <person name="Braus-Stromeyer S.A."/>
            <person name="Caldana C."/>
            <person name="Canovas D."/>
            <person name="Cerqueira G.C."/>
            <person name="Chen F."/>
            <person name="Chen W."/>
            <person name="Choi C."/>
            <person name="Clum A."/>
            <person name="Dos Santos R.A."/>
            <person name="Damasio A.R."/>
            <person name="Diallinas G."/>
            <person name="Emri T."/>
            <person name="Fekete E."/>
            <person name="Flipphi M."/>
            <person name="Freyberg S."/>
            <person name="Gallo A."/>
            <person name="Gournas C."/>
            <person name="Habgood R."/>
            <person name="Hainaut M."/>
            <person name="Harispe M.L."/>
            <person name="Henrissat B."/>
            <person name="Hilden K.S."/>
            <person name="Hope R."/>
            <person name="Hossain A."/>
            <person name="Karabika E."/>
            <person name="Karaffa L."/>
            <person name="Karanyi Z."/>
            <person name="Krasevec N."/>
            <person name="Kuo A."/>
            <person name="Kusch H."/>
            <person name="LaButti K."/>
            <person name="Lagendijk E.L."/>
            <person name="Lapidus A."/>
            <person name="Levasseur A."/>
            <person name="Lindquist E."/>
            <person name="Lipzen A."/>
            <person name="Logrieco A.F."/>
            <person name="MacCabe A."/>
            <person name="Maekelae M.R."/>
            <person name="Malavazi I."/>
            <person name="Melin P."/>
            <person name="Meyer V."/>
            <person name="Mielnichuk N."/>
            <person name="Miskei M."/>
            <person name="Molnar A.P."/>
            <person name="Mule G."/>
            <person name="Ngan C.Y."/>
            <person name="Orejas M."/>
            <person name="Orosz E."/>
            <person name="Ouedraogo J.P."/>
            <person name="Overkamp K.M."/>
            <person name="Park H.-S."/>
            <person name="Perrone G."/>
            <person name="Piumi F."/>
            <person name="Punt P.J."/>
            <person name="Ram A.F."/>
            <person name="Ramon A."/>
            <person name="Rauscher S."/>
            <person name="Record E."/>
            <person name="Riano-Pachon D.M."/>
            <person name="Robert V."/>
            <person name="Roehrig J."/>
            <person name="Ruller R."/>
            <person name="Salamov A."/>
            <person name="Salih N.S."/>
            <person name="Samson R.A."/>
            <person name="Sandor E."/>
            <person name="Sanguinetti M."/>
            <person name="Schuetze T."/>
            <person name="Sepcic K."/>
            <person name="Shelest E."/>
            <person name="Sherlock G."/>
            <person name="Sophianopoulou V."/>
            <person name="Squina F.M."/>
            <person name="Sun H."/>
            <person name="Susca A."/>
            <person name="Todd R.B."/>
            <person name="Tsang A."/>
            <person name="Unkles S.E."/>
            <person name="van de Wiele N."/>
            <person name="van Rossen-Uffink D."/>
            <person name="Oliveira J.V."/>
            <person name="Vesth T.C."/>
            <person name="Visser J."/>
            <person name="Yu J.-H."/>
            <person name="Zhou M."/>
            <person name="Andersen M.R."/>
            <person name="Archer D.B."/>
            <person name="Baker S.E."/>
            <person name="Benoit I."/>
            <person name="Brakhage A.A."/>
            <person name="Braus G.H."/>
            <person name="Fischer R."/>
            <person name="Frisvad J.C."/>
            <person name="Goldman G.H."/>
            <person name="Houbraken J."/>
            <person name="Oakley B."/>
            <person name="Pocsi I."/>
            <person name="Scazzocchio C."/>
            <person name="Seiboth B."/>
            <person name="vanKuyk P.A."/>
            <person name="Wortman J."/>
            <person name="Dyer P.S."/>
            <person name="Grigoriev I.V."/>
        </authorList>
    </citation>
    <scope>NUCLEOTIDE SEQUENCE [LARGE SCALE GENOMIC DNA]</scope>
    <source>
        <strain evidence="3">CBS 593.65</strain>
    </source>
</reference>
<dbReference type="Proteomes" id="UP000184356">
    <property type="component" value="Unassembled WGS sequence"/>
</dbReference>
<dbReference type="AlphaFoldDB" id="A0A1L9U0V6"/>
<organism evidence="2 3">
    <name type="scientific">Aspergillus sydowii CBS 593.65</name>
    <dbReference type="NCBI Taxonomy" id="1036612"/>
    <lineage>
        <taxon>Eukaryota</taxon>
        <taxon>Fungi</taxon>
        <taxon>Dikarya</taxon>
        <taxon>Ascomycota</taxon>
        <taxon>Pezizomycotina</taxon>
        <taxon>Eurotiomycetes</taxon>
        <taxon>Eurotiomycetidae</taxon>
        <taxon>Eurotiales</taxon>
        <taxon>Aspergillaceae</taxon>
        <taxon>Aspergillus</taxon>
        <taxon>Aspergillus subgen. Nidulantes</taxon>
    </lineage>
</organism>
<dbReference type="GeneID" id="63759763"/>
<gene>
    <name evidence="2" type="ORF">ASPSYDRAFT_194379</name>
</gene>
<evidence type="ECO:0000313" key="2">
    <source>
        <dbReference type="EMBL" id="OJJ65291.1"/>
    </source>
</evidence>
<dbReference type="VEuPathDB" id="FungiDB:ASPSYDRAFT_194379"/>